<dbReference type="CDD" id="cd00051">
    <property type="entry name" value="EFh"/>
    <property type="match status" value="1"/>
</dbReference>
<keyword evidence="1" id="KW-0479">Metal-binding</keyword>
<evidence type="ECO:0000313" key="6">
    <source>
        <dbReference type="Proteomes" id="UP001177140"/>
    </source>
</evidence>
<keyword evidence="2" id="KW-0677">Repeat</keyword>
<feature type="domain" description="EF-hand" evidence="4">
    <location>
        <begin position="159"/>
        <end position="193"/>
    </location>
</feature>
<reference evidence="5" key="1">
    <citation type="submission" date="2022-03" db="EMBL/GenBank/DDBJ databases">
        <title>A functionally conserved STORR gene fusion in Papaver species that diverged 16.8 million years ago.</title>
        <authorList>
            <person name="Catania T."/>
        </authorList>
    </citation>
    <scope>NUCLEOTIDE SEQUENCE</scope>
    <source>
        <strain evidence="5">S-191538</strain>
    </source>
</reference>
<protein>
    <recommendedName>
        <fullName evidence="4">EF-hand domain-containing protein</fullName>
    </recommendedName>
</protein>
<dbReference type="InterPro" id="IPR039647">
    <property type="entry name" value="EF_hand_pair_protein_CML-like"/>
</dbReference>
<dbReference type="SUPFAM" id="SSF47473">
    <property type="entry name" value="EF-hand"/>
    <property type="match status" value="1"/>
</dbReference>
<evidence type="ECO:0000256" key="2">
    <source>
        <dbReference type="ARBA" id="ARBA00022737"/>
    </source>
</evidence>
<dbReference type="Proteomes" id="UP001177140">
    <property type="component" value="Unassembled WGS sequence"/>
</dbReference>
<comment type="caution">
    <text evidence="5">The sequence shown here is derived from an EMBL/GenBank/DDBJ whole genome shotgun (WGS) entry which is preliminary data.</text>
</comment>
<proteinExistence type="predicted"/>
<accession>A0AA41SB12</accession>
<gene>
    <name evidence="5" type="ORF">MKW94_025790</name>
</gene>
<dbReference type="InterPro" id="IPR011992">
    <property type="entry name" value="EF-hand-dom_pair"/>
</dbReference>
<dbReference type="EMBL" id="JAJJMA010136582">
    <property type="protein sequence ID" value="MCL7033616.1"/>
    <property type="molecule type" value="Genomic_DNA"/>
</dbReference>
<dbReference type="InterPro" id="IPR002048">
    <property type="entry name" value="EF_hand_dom"/>
</dbReference>
<dbReference type="PANTHER" id="PTHR10891">
    <property type="entry name" value="EF-HAND CALCIUM-BINDING DOMAIN CONTAINING PROTEIN"/>
    <property type="match status" value="1"/>
</dbReference>
<evidence type="ECO:0000259" key="4">
    <source>
        <dbReference type="PROSITE" id="PS50222"/>
    </source>
</evidence>
<dbReference type="PROSITE" id="PS00018">
    <property type="entry name" value="EF_HAND_1"/>
    <property type="match status" value="1"/>
</dbReference>
<organism evidence="5 6">
    <name type="scientific">Papaver nudicaule</name>
    <name type="common">Iceland poppy</name>
    <dbReference type="NCBI Taxonomy" id="74823"/>
    <lineage>
        <taxon>Eukaryota</taxon>
        <taxon>Viridiplantae</taxon>
        <taxon>Streptophyta</taxon>
        <taxon>Embryophyta</taxon>
        <taxon>Tracheophyta</taxon>
        <taxon>Spermatophyta</taxon>
        <taxon>Magnoliopsida</taxon>
        <taxon>Ranunculales</taxon>
        <taxon>Papaveraceae</taxon>
        <taxon>Papaveroideae</taxon>
        <taxon>Papaver</taxon>
    </lineage>
</organism>
<dbReference type="Pfam" id="PF13499">
    <property type="entry name" value="EF-hand_7"/>
    <property type="match status" value="1"/>
</dbReference>
<evidence type="ECO:0000313" key="5">
    <source>
        <dbReference type="EMBL" id="MCL7033616.1"/>
    </source>
</evidence>
<dbReference type="Gene3D" id="1.10.238.10">
    <property type="entry name" value="EF-hand"/>
    <property type="match status" value="1"/>
</dbReference>
<name>A0AA41SB12_PAPNU</name>
<dbReference type="SMART" id="SM00054">
    <property type="entry name" value="EFh"/>
    <property type="match status" value="2"/>
</dbReference>
<dbReference type="FunFam" id="1.10.238.10:FF:000003">
    <property type="entry name" value="Calmodulin A"/>
    <property type="match status" value="1"/>
</dbReference>
<dbReference type="PROSITE" id="PS50222">
    <property type="entry name" value="EF_HAND_2"/>
    <property type="match status" value="2"/>
</dbReference>
<keyword evidence="3" id="KW-0106">Calcium</keyword>
<sequence>MIDIVGTCYRFIGDVLHGFRAQPKSSNVENMEVDTKPASKPLNLTKFDDLAAQALTTVFGMDAEGRIKKEKARKVVENLGLIGGTDETNKNFELPDSLEEDQELKAEEIVDGLDDDQDGLRRTELIKRAFTVFDEDGDGYIDAVEIKRVLECLGLAKGWDMDQFEKMIRAVDLNFDGKVDLSEFELMMGAKIM</sequence>
<keyword evidence="6" id="KW-1185">Reference proteome</keyword>
<dbReference type="GO" id="GO:0005509">
    <property type="term" value="F:calcium ion binding"/>
    <property type="evidence" value="ECO:0007669"/>
    <property type="project" value="InterPro"/>
</dbReference>
<dbReference type="AlphaFoldDB" id="A0AA41SB12"/>
<evidence type="ECO:0000256" key="3">
    <source>
        <dbReference type="ARBA" id="ARBA00022837"/>
    </source>
</evidence>
<evidence type="ECO:0000256" key="1">
    <source>
        <dbReference type="ARBA" id="ARBA00022723"/>
    </source>
</evidence>
<dbReference type="InterPro" id="IPR018247">
    <property type="entry name" value="EF_Hand_1_Ca_BS"/>
</dbReference>
<feature type="domain" description="EF-hand" evidence="4">
    <location>
        <begin position="121"/>
        <end position="156"/>
    </location>
</feature>